<dbReference type="InterPro" id="IPR004410">
    <property type="entry name" value="Malonyl_CoA-ACP_transAc_FabD"/>
</dbReference>
<dbReference type="SUPFAM" id="SSF52151">
    <property type="entry name" value="FabD/lysophospholipase-like"/>
    <property type="match status" value="1"/>
</dbReference>
<dbReference type="EC" id="2.3.1.39" evidence="4"/>
<dbReference type="PANTHER" id="PTHR42681:SF1">
    <property type="entry name" value="MALONYL-COA-ACYL CARRIER PROTEIN TRANSACYLASE, MITOCHONDRIAL"/>
    <property type="match status" value="1"/>
</dbReference>
<evidence type="ECO:0000256" key="4">
    <source>
        <dbReference type="PIRNR" id="PIRNR000446"/>
    </source>
</evidence>
<dbReference type="Gene3D" id="3.40.366.10">
    <property type="entry name" value="Malonyl-Coenzyme A Acyl Carrier Protein, domain 2"/>
    <property type="match status" value="1"/>
</dbReference>
<evidence type="ECO:0000256" key="1">
    <source>
        <dbReference type="ARBA" id="ARBA00022679"/>
    </source>
</evidence>
<dbReference type="GO" id="GO:0006633">
    <property type="term" value="P:fatty acid biosynthetic process"/>
    <property type="evidence" value="ECO:0007669"/>
    <property type="project" value="TreeGrafter"/>
</dbReference>
<dbReference type="Pfam" id="PF00698">
    <property type="entry name" value="Acyl_transf_1"/>
    <property type="match status" value="1"/>
</dbReference>
<dbReference type="InterPro" id="IPR016035">
    <property type="entry name" value="Acyl_Trfase/lysoPLipase"/>
</dbReference>
<keyword evidence="2 4" id="KW-0012">Acyltransferase</keyword>
<proteinExistence type="inferred from homology"/>
<sequence>MGKLAFIFPGQGAQYVGMGKDFYEEFPICRQTIEKAAEISKLDLEKICFEENEKISITEYTQIAMTAVEAAILKALEEKGFYSDMTAGLSLGEYGALLASGAMSLEDIFYTVRKRGIYMQEAVPKGGAMAAVLGMEAELIEMLCEETQGIVSVANYNCPGQIVITGEEAAVAKASEKLNEAGAKRILPLQVSGPFHCEMLTGAGEKLSKVLEEIPLREIKIPYVSNVTAQMVTEKEEIKKLLVKQVSSPVRWQQCVETMIENGADTFVEIGPGRTLSGFMRKINRNVTVMNIQTVEDFWKVTEKLEERRENSVGK</sequence>
<dbReference type="InterPro" id="IPR014043">
    <property type="entry name" value="Acyl_transferase_dom"/>
</dbReference>
<dbReference type="RefSeq" id="WP_156342515.1">
    <property type="nucleotide sequence ID" value="NZ_CACRSY010000014.1"/>
</dbReference>
<accession>A0A6N2UNS3</accession>
<feature type="active site" evidence="5">
    <location>
        <position position="90"/>
    </location>
</feature>
<dbReference type="EMBL" id="CACRSY010000014">
    <property type="protein sequence ID" value="VYT18653.1"/>
    <property type="molecule type" value="Genomic_DNA"/>
</dbReference>
<dbReference type="SMART" id="SM00827">
    <property type="entry name" value="PKS_AT"/>
    <property type="match status" value="1"/>
</dbReference>
<dbReference type="AlphaFoldDB" id="A0A6N2UNS3"/>
<organism evidence="7">
    <name type="scientific">Blautia hansenii</name>
    <name type="common">Ruminococcus hansenii</name>
    <dbReference type="NCBI Taxonomy" id="1322"/>
    <lineage>
        <taxon>Bacteria</taxon>
        <taxon>Bacillati</taxon>
        <taxon>Bacillota</taxon>
        <taxon>Clostridia</taxon>
        <taxon>Lachnospirales</taxon>
        <taxon>Lachnospiraceae</taxon>
        <taxon>Blautia</taxon>
    </lineage>
</organism>
<dbReference type="PANTHER" id="PTHR42681">
    <property type="entry name" value="MALONYL-COA-ACYL CARRIER PROTEIN TRANSACYLASE, MITOCHONDRIAL"/>
    <property type="match status" value="1"/>
</dbReference>
<evidence type="ECO:0000256" key="3">
    <source>
        <dbReference type="ARBA" id="ARBA00048462"/>
    </source>
</evidence>
<name>A0A6N2UNS3_BLAHA</name>
<dbReference type="GO" id="GO:0005829">
    <property type="term" value="C:cytosol"/>
    <property type="evidence" value="ECO:0007669"/>
    <property type="project" value="TreeGrafter"/>
</dbReference>
<comment type="similarity">
    <text evidence="4">Belongs to the fabD family.</text>
</comment>
<gene>
    <name evidence="7" type="primary">fabD</name>
    <name evidence="7" type="ORF">BHLFYP23_00515</name>
</gene>
<dbReference type="InterPro" id="IPR001227">
    <property type="entry name" value="Ac_transferase_dom_sf"/>
</dbReference>
<dbReference type="FunFam" id="3.30.70.250:FF:000001">
    <property type="entry name" value="Malonyl CoA-acyl carrier protein transacylase"/>
    <property type="match status" value="1"/>
</dbReference>
<evidence type="ECO:0000259" key="6">
    <source>
        <dbReference type="SMART" id="SM00827"/>
    </source>
</evidence>
<reference evidence="7" key="1">
    <citation type="submission" date="2019-11" db="EMBL/GenBank/DDBJ databases">
        <authorList>
            <person name="Feng L."/>
        </authorList>
    </citation>
    <scope>NUCLEOTIDE SEQUENCE</scope>
    <source>
        <strain evidence="7">BhanseniiLFYP23</strain>
    </source>
</reference>
<dbReference type="SUPFAM" id="SSF55048">
    <property type="entry name" value="Probable ACP-binding domain of malonyl-CoA ACP transacylase"/>
    <property type="match status" value="1"/>
</dbReference>
<dbReference type="InterPro" id="IPR016036">
    <property type="entry name" value="Malonyl_transacylase_ACP-bd"/>
</dbReference>
<evidence type="ECO:0000256" key="2">
    <source>
        <dbReference type="ARBA" id="ARBA00023315"/>
    </source>
</evidence>
<evidence type="ECO:0000313" key="7">
    <source>
        <dbReference type="EMBL" id="VYT18653.1"/>
    </source>
</evidence>
<feature type="active site" evidence="5">
    <location>
        <position position="196"/>
    </location>
</feature>
<dbReference type="PIRSF" id="PIRSF000446">
    <property type="entry name" value="Mct"/>
    <property type="match status" value="1"/>
</dbReference>
<comment type="catalytic activity">
    <reaction evidence="3 4">
        <text>holo-[ACP] + malonyl-CoA = malonyl-[ACP] + CoA</text>
        <dbReference type="Rhea" id="RHEA:41792"/>
        <dbReference type="Rhea" id="RHEA-COMP:9623"/>
        <dbReference type="Rhea" id="RHEA-COMP:9685"/>
        <dbReference type="ChEBI" id="CHEBI:57287"/>
        <dbReference type="ChEBI" id="CHEBI:57384"/>
        <dbReference type="ChEBI" id="CHEBI:64479"/>
        <dbReference type="ChEBI" id="CHEBI:78449"/>
        <dbReference type="EC" id="2.3.1.39"/>
    </reaction>
</comment>
<dbReference type="Gene3D" id="3.30.70.250">
    <property type="entry name" value="Malonyl-CoA ACP transacylase, ACP-binding"/>
    <property type="match status" value="1"/>
</dbReference>
<dbReference type="InterPro" id="IPR050858">
    <property type="entry name" value="Mal-CoA-ACP_Trans/PKS_FabD"/>
</dbReference>
<keyword evidence="1 4" id="KW-0808">Transferase</keyword>
<dbReference type="GO" id="GO:0004314">
    <property type="term" value="F:[acyl-carrier-protein] S-malonyltransferase activity"/>
    <property type="evidence" value="ECO:0007669"/>
    <property type="project" value="UniProtKB-EC"/>
</dbReference>
<evidence type="ECO:0000256" key="5">
    <source>
        <dbReference type="PIRSR" id="PIRSR000446-1"/>
    </source>
</evidence>
<feature type="domain" description="Malonyl-CoA:ACP transacylase (MAT)" evidence="6">
    <location>
        <begin position="7"/>
        <end position="292"/>
    </location>
</feature>
<protein>
    <recommendedName>
        <fullName evidence="4">Malonyl CoA-acyl carrier protein transacylase</fullName>
        <ecNumber evidence="4">2.3.1.39</ecNumber>
    </recommendedName>
</protein>
<dbReference type="NCBIfam" id="TIGR00128">
    <property type="entry name" value="fabD"/>
    <property type="match status" value="1"/>
</dbReference>
<dbReference type="InterPro" id="IPR024925">
    <property type="entry name" value="Malonyl_CoA-ACP_transAc"/>
</dbReference>